<dbReference type="RefSeq" id="WP_094785487.1">
    <property type="nucleotide sequence ID" value="NZ_BEDT01000008.1"/>
</dbReference>
<feature type="transmembrane region" description="Helical" evidence="1">
    <location>
        <begin position="171"/>
        <end position="193"/>
    </location>
</feature>
<organism evidence="2 3">
    <name type="scientific">Pseudolactococcus reticulitermitis</name>
    <dbReference type="NCBI Taxonomy" id="2025039"/>
    <lineage>
        <taxon>Bacteria</taxon>
        <taxon>Bacillati</taxon>
        <taxon>Bacillota</taxon>
        <taxon>Bacilli</taxon>
        <taxon>Lactobacillales</taxon>
        <taxon>Streptococcaceae</taxon>
        <taxon>Pseudolactococcus</taxon>
    </lineage>
</organism>
<reference evidence="3" key="1">
    <citation type="submission" date="2017-08" db="EMBL/GenBank/DDBJ databases">
        <title>Draft genome sequence of Lactococcus sp. strain Rs-Y01, isolated from the gut of the lower termite Reticulitermes speratus.</title>
        <authorList>
            <person name="Ohkuma M."/>
            <person name="Yuki M."/>
        </authorList>
    </citation>
    <scope>NUCLEOTIDE SEQUENCE [LARGE SCALE GENOMIC DNA]</scope>
    <source>
        <strain evidence="3">Rs-Y01</strain>
    </source>
</reference>
<dbReference type="AlphaFoldDB" id="A0A224X350"/>
<name>A0A224X350_9LACT</name>
<evidence type="ECO:0000256" key="1">
    <source>
        <dbReference type="SAM" id="Phobius"/>
    </source>
</evidence>
<dbReference type="OrthoDB" id="2245871at2"/>
<evidence type="ECO:0008006" key="4">
    <source>
        <dbReference type="Google" id="ProtNLM"/>
    </source>
</evidence>
<keyword evidence="1" id="KW-0812">Transmembrane</keyword>
<sequence>MVKKKWEHVKWFGLPSFRYLFLVLPNGQRVIIDHWCSFRLLHYIPFVSRYEKFDAYFIPSSSDISEWEHFLVSEYDMVWGAAKVSGTVFLSKILGGGAISAGIIGLFALMDKPIVNILKFLHIPPFVFIVFISFLLWWAINIIAKKSIKKKIPIEQFEFRKKVIGIKFKDFMMSITKVGYASFIVFFLIIVGTSYSNPMITGLIVLTFLAFFLNGGILRTADVYIKYKEKENEKRE</sequence>
<feature type="transmembrane region" description="Helical" evidence="1">
    <location>
        <begin position="199"/>
        <end position="218"/>
    </location>
</feature>
<dbReference type="Proteomes" id="UP000218689">
    <property type="component" value="Unassembled WGS sequence"/>
</dbReference>
<evidence type="ECO:0000313" key="3">
    <source>
        <dbReference type="Proteomes" id="UP000218689"/>
    </source>
</evidence>
<keyword evidence="1" id="KW-1133">Transmembrane helix</keyword>
<accession>A0A224X350</accession>
<keyword evidence="1" id="KW-0472">Membrane</keyword>
<keyword evidence="3" id="KW-1185">Reference proteome</keyword>
<protein>
    <recommendedName>
        <fullName evidence="4">DUF443 family protein</fullName>
    </recommendedName>
</protein>
<feature type="transmembrane region" description="Helical" evidence="1">
    <location>
        <begin position="93"/>
        <end position="110"/>
    </location>
</feature>
<evidence type="ECO:0000313" key="2">
    <source>
        <dbReference type="EMBL" id="GAX48477.1"/>
    </source>
</evidence>
<dbReference type="EMBL" id="BEDT01000008">
    <property type="protein sequence ID" value="GAX48477.1"/>
    <property type="molecule type" value="Genomic_DNA"/>
</dbReference>
<comment type="caution">
    <text evidence="2">The sequence shown here is derived from an EMBL/GenBank/DDBJ whole genome shotgun (WGS) entry which is preliminary data.</text>
</comment>
<proteinExistence type="predicted"/>
<feature type="transmembrane region" description="Helical" evidence="1">
    <location>
        <begin position="122"/>
        <end position="144"/>
    </location>
</feature>
<gene>
    <name evidence="2" type="ORF">RsY01_2106</name>
</gene>